<dbReference type="RefSeq" id="XP_045956926.1">
    <property type="nucleotide sequence ID" value="XM_046107424.1"/>
</dbReference>
<feature type="compositionally biased region" description="Low complexity" evidence="8">
    <location>
        <begin position="67"/>
        <end position="92"/>
    </location>
</feature>
<feature type="compositionally biased region" description="Polar residues" evidence="8">
    <location>
        <begin position="40"/>
        <end position="56"/>
    </location>
</feature>
<protein>
    <recommendedName>
        <fullName evidence="9">C2H2-type domain-containing protein</fullName>
    </recommendedName>
</protein>
<feature type="compositionally biased region" description="Basic and acidic residues" evidence="8">
    <location>
        <begin position="204"/>
        <end position="222"/>
    </location>
</feature>
<feature type="region of interest" description="Disordered" evidence="8">
    <location>
        <begin position="204"/>
        <end position="322"/>
    </location>
</feature>
<evidence type="ECO:0000313" key="10">
    <source>
        <dbReference type="EMBL" id="KAH6652649.1"/>
    </source>
</evidence>
<keyword evidence="4 7" id="KW-0863">Zinc-finger</keyword>
<dbReference type="SUPFAM" id="SSF57667">
    <property type="entry name" value="beta-beta-alpha zinc fingers"/>
    <property type="match status" value="1"/>
</dbReference>
<dbReference type="InterPro" id="IPR036236">
    <property type="entry name" value="Znf_C2H2_sf"/>
</dbReference>
<dbReference type="Pfam" id="PF04082">
    <property type="entry name" value="Fungal_trans"/>
    <property type="match status" value="1"/>
</dbReference>
<feature type="compositionally biased region" description="Polar residues" evidence="8">
    <location>
        <begin position="362"/>
        <end position="374"/>
    </location>
</feature>
<dbReference type="EMBL" id="JAGPXC010000005">
    <property type="protein sequence ID" value="KAH6652649.1"/>
    <property type="molecule type" value="Genomic_DNA"/>
</dbReference>
<reference evidence="10" key="1">
    <citation type="journal article" date="2021" name="Nat. Commun.">
        <title>Genetic determinants of endophytism in the Arabidopsis root mycobiome.</title>
        <authorList>
            <person name="Mesny F."/>
            <person name="Miyauchi S."/>
            <person name="Thiergart T."/>
            <person name="Pickel B."/>
            <person name="Atanasova L."/>
            <person name="Karlsson M."/>
            <person name="Huettel B."/>
            <person name="Barry K.W."/>
            <person name="Haridas S."/>
            <person name="Chen C."/>
            <person name="Bauer D."/>
            <person name="Andreopoulos W."/>
            <person name="Pangilinan J."/>
            <person name="LaButti K."/>
            <person name="Riley R."/>
            <person name="Lipzen A."/>
            <person name="Clum A."/>
            <person name="Drula E."/>
            <person name="Henrissat B."/>
            <person name="Kohler A."/>
            <person name="Grigoriev I.V."/>
            <person name="Martin F.M."/>
            <person name="Hacquard S."/>
        </authorList>
    </citation>
    <scope>NUCLEOTIDE SEQUENCE</scope>
    <source>
        <strain evidence="10">MPI-SDFR-AT-0073</strain>
    </source>
</reference>
<dbReference type="PROSITE" id="PS50157">
    <property type="entry name" value="ZINC_FINGER_C2H2_2"/>
    <property type="match status" value="1"/>
</dbReference>
<dbReference type="PANTHER" id="PTHR40626:SF30">
    <property type="entry name" value="FINGER DOMAIN PROTEIN, PUTATIVE (AFU_ORTHOLOGUE AFUA_4G13600)-RELATED"/>
    <property type="match status" value="1"/>
</dbReference>
<dbReference type="GO" id="GO:0000785">
    <property type="term" value="C:chromatin"/>
    <property type="evidence" value="ECO:0007669"/>
    <property type="project" value="TreeGrafter"/>
</dbReference>
<feature type="region of interest" description="Disordered" evidence="8">
    <location>
        <begin position="911"/>
        <end position="932"/>
    </location>
</feature>
<evidence type="ECO:0000256" key="8">
    <source>
        <dbReference type="SAM" id="MobiDB-lite"/>
    </source>
</evidence>
<dbReference type="PROSITE" id="PS00028">
    <property type="entry name" value="ZINC_FINGER_C2H2_1"/>
    <property type="match status" value="1"/>
</dbReference>
<accession>A0A9P8UIC8</accession>
<evidence type="ECO:0000256" key="4">
    <source>
        <dbReference type="ARBA" id="ARBA00022771"/>
    </source>
</evidence>
<evidence type="ECO:0000256" key="2">
    <source>
        <dbReference type="ARBA" id="ARBA00022723"/>
    </source>
</evidence>
<comment type="caution">
    <text evidence="10">The sequence shown here is derived from an EMBL/GenBank/DDBJ whole genome shotgun (WGS) entry which is preliminary data.</text>
</comment>
<dbReference type="Proteomes" id="UP000758603">
    <property type="component" value="Unassembled WGS sequence"/>
</dbReference>
<dbReference type="GO" id="GO:0000978">
    <property type="term" value="F:RNA polymerase II cis-regulatory region sequence-specific DNA binding"/>
    <property type="evidence" value="ECO:0007669"/>
    <property type="project" value="InterPro"/>
</dbReference>
<evidence type="ECO:0000256" key="1">
    <source>
        <dbReference type="ARBA" id="ARBA00004123"/>
    </source>
</evidence>
<dbReference type="InterPro" id="IPR013087">
    <property type="entry name" value="Znf_C2H2_type"/>
</dbReference>
<dbReference type="InterPro" id="IPR051059">
    <property type="entry name" value="VerF-like"/>
</dbReference>
<evidence type="ECO:0000313" key="11">
    <source>
        <dbReference type="Proteomes" id="UP000758603"/>
    </source>
</evidence>
<dbReference type="Gene3D" id="3.30.160.60">
    <property type="entry name" value="Classic Zinc Finger"/>
    <property type="match status" value="1"/>
</dbReference>
<proteinExistence type="predicted"/>
<keyword evidence="11" id="KW-1185">Reference proteome</keyword>
<keyword evidence="5" id="KW-0862">Zinc</keyword>
<dbReference type="GO" id="GO:0006351">
    <property type="term" value="P:DNA-templated transcription"/>
    <property type="evidence" value="ECO:0007669"/>
    <property type="project" value="InterPro"/>
</dbReference>
<dbReference type="SMART" id="SM00355">
    <property type="entry name" value="ZnF_C2H2"/>
    <property type="match status" value="2"/>
</dbReference>
<gene>
    <name evidence="10" type="ORF">BKA67DRAFT_659340</name>
</gene>
<evidence type="ECO:0000256" key="6">
    <source>
        <dbReference type="ARBA" id="ARBA00023242"/>
    </source>
</evidence>
<evidence type="ECO:0000259" key="9">
    <source>
        <dbReference type="PROSITE" id="PS50157"/>
    </source>
</evidence>
<name>A0A9P8UIC8_9PEZI</name>
<dbReference type="InterPro" id="IPR007219">
    <property type="entry name" value="XnlR_reg_dom"/>
</dbReference>
<sequence length="1012" mass="111119">MTSLHLIMDMNVDKEESQANKRDGPSSTPNTRRNRDFSASDYNNPEEQQETLSTSTKQRRVAPGRNSKSSTTVAAGSSTTVPSSSSTARPVPARGTSNTSNEEMHRYGSHASGSGSGGGEQPNRPMGNVPGEVPIKLTPITGRVSRAKKGQPVHTCEICRPPKTFTRAEHLRRHQLSHQTPQFPCNYPGCDKAFHRADLLARHATRHEQEGSSRDTTGDNSRRTSTTSVSGSYDMGQGRTSSQGPMSQQHDVTSNPGSNYGGNTPYHQYNTGGGPPMSPPQPPGRRESYTSNSSGPAGGYTHTPQIAINQPPNMEDSPGGMSYEHLANFQSPRTTPHNGLLIVTTGLGVEAPGLLAPDHSPWASSESNFSTPSDNSRRRLHMPDYSSPTSGAEWAVNSYVTAYTPTSQDIHSPHMDVMTTSAPYFHNPWGTPSYSTSIMDPSMPSYSEDYHYFSHPQSHFPSVRSPTPPNNSSSVQSAESLVTIAPAPPQVVGGRFKGQAAPMVNFSGAAFLTAVTLPKAARDAIPHLLEVYWKRFDNLFPLVHRRKFELAPDELLRTAMAAVGSQFLEGREDRVRGNQLHEWAWQEVKRSQILQWNVSTMQTILLCEIFARFRGKKVAIKPSEPFRSLYSRVDTITHPDPDTSFGSTTSTRGPTAVTAAARWAQWIEEEARRRLLAACFVLDVHTSVYYDLPLSQRFVKPCPPIPLIAASERLWNATPKEWETLISAQPATLEPVVLSEDIISQDRIARSPALDQAVFLASEALRIPTWSVEFTDLTESPDLRHVDRILTLFPGSGVGYTYAALHFTPLHDLLAVSGDSWLFSQKVLEGKAFVQHQKTLKQWSGSLHAATATRFAAQALVAFLTTNDNDTMFSSDSKRKWNMADISDYWAIYVCALICWALGHRGTNTTTSISGPSSSRGGGNNNDNDNANYTEREGEIEALGWLHLVGGLANPQDVVSHVSLHGRSVIIGVVAMVRRRLEGEALGTRNRLLVDAVGVLKKLEEGMNWKWF</sequence>
<feature type="region of interest" description="Disordered" evidence="8">
    <location>
        <begin position="1"/>
        <end position="135"/>
    </location>
</feature>
<feature type="compositionally biased region" description="Polar residues" evidence="8">
    <location>
        <begin position="238"/>
        <end position="270"/>
    </location>
</feature>
<dbReference type="GO" id="GO:0000981">
    <property type="term" value="F:DNA-binding transcription factor activity, RNA polymerase II-specific"/>
    <property type="evidence" value="ECO:0007669"/>
    <property type="project" value="InterPro"/>
</dbReference>
<feature type="compositionally biased region" description="Polar residues" evidence="8">
    <location>
        <begin position="302"/>
        <end position="312"/>
    </location>
</feature>
<dbReference type="GO" id="GO:0008270">
    <property type="term" value="F:zinc ion binding"/>
    <property type="evidence" value="ECO:0007669"/>
    <property type="project" value="UniProtKB-KW"/>
</dbReference>
<comment type="subcellular location">
    <subcellularLocation>
        <location evidence="1">Nucleus</location>
    </subcellularLocation>
</comment>
<feature type="compositionally biased region" description="Basic and acidic residues" evidence="8">
    <location>
        <begin position="11"/>
        <end position="24"/>
    </location>
</feature>
<dbReference type="CDD" id="cd12148">
    <property type="entry name" value="fungal_TF_MHR"/>
    <property type="match status" value="1"/>
</dbReference>
<dbReference type="GeneID" id="70136315"/>
<keyword evidence="3" id="KW-0677">Repeat</keyword>
<dbReference type="AlphaFoldDB" id="A0A9P8UIC8"/>
<feature type="region of interest" description="Disordered" evidence="8">
    <location>
        <begin position="358"/>
        <end position="388"/>
    </location>
</feature>
<keyword evidence="6" id="KW-0539">Nucleus</keyword>
<dbReference type="PANTHER" id="PTHR40626">
    <property type="entry name" value="MIP31509P"/>
    <property type="match status" value="1"/>
</dbReference>
<evidence type="ECO:0000256" key="5">
    <source>
        <dbReference type="ARBA" id="ARBA00022833"/>
    </source>
</evidence>
<evidence type="ECO:0000256" key="7">
    <source>
        <dbReference type="PROSITE-ProRule" id="PRU00042"/>
    </source>
</evidence>
<evidence type="ECO:0000256" key="3">
    <source>
        <dbReference type="ARBA" id="ARBA00022737"/>
    </source>
</evidence>
<keyword evidence="2" id="KW-0479">Metal-binding</keyword>
<dbReference type="GO" id="GO:0005634">
    <property type="term" value="C:nucleus"/>
    <property type="evidence" value="ECO:0007669"/>
    <property type="project" value="UniProtKB-SubCell"/>
</dbReference>
<organism evidence="10 11">
    <name type="scientific">Truncatella angustata</name>
    <dbReference type="NCBI Taxonomy" id="152316"/>
    <lineage>
        <taxon>Eukaryota</taxon>
        <taxon>Fungi</taxon>
        <taxon>Dikarya</taxon>
        <taxon>Ascomycota</taxon>
        <taxon>Pezizomycotina</taxon>
        <taxon>Sordariomycetes</taxon>
        <taxon>Xylariomycetidae</taxon>
        <taxon>Amphisphaeriales</taxon>
        <taxon>Sporocadaceae</taxon>
        <taxon>Truncatella</taxon>
    </lineage>
</organism>
<dbReference type="OrthoDB" id="6077919at2759"/>
<feature type="domain" description="C2H2-type" evidence="9">
    <location>
        <begin position="183"/>
        <end position="212"/>
    </location>
</feature>